<dbReference type="EnsemblMetazoa" id="HelroT166679">
    <property type="protein sequence ID" value="HelroP166679"/>
    <property type="gene ID" value="HelroG166679"/>
</dbReference>
<feature type="region of interest" description="Disordered" evidence="1">
    <location>
        <begin position="284"/>
        <end position="393"/>
    </location>
</feature>
<dbReference type="CTD" id="20201577"/>
<dbReference type="AlphaFoldDB" id="T1EYC7"/>
<reference evidence="3" key="3">
    <citation type="submission" date="2015-06" db="UniProtKB">
        <authorList>
            <consortium name="EnsemblMetazoa"/>
        </authorList>
    </citation>
    <scope>IDENTIFICATION</scope>
</reference>
<accession>T1EYC7</accession>
<dbReference type="EMBL" id="AMQM01002511">
    <property type="status" value="NOT_ANNOTATED_CDS"/>
    <property type="molecule type" value="Genomic_DNA"/>
</dbReference>
<sequence length="414" mass="46763">MSKKFLNNFVCESEKGSRESLHKDSRRLKRSPKRDLQTLNEGTMEGKMDELNIDNANEPANKERERILPPPPPPPRGSHWLSKISTSANHNSELIHLHEGCSNKTNLNNDVKNRSNYDDTFNAYNNNAVTKFGSNVSLNKEHYTTNNSSNSNNKIYYNKAKQQTTLFLLPSPDRISHQQPSKQQQFYQQHPQQQQQQSQHQQHPLLPQQHFLAAKSSTLKYTRMFSSQGNNTTMILYPLSPSGLKTQLMDANNNNNNNNINNNNNVNNINNTIRRANHVNKISEANDHPNKNENNLRDAVNCSNSGSSSNHNVNNNNSSSSNNDDAPSKDQNNFKRAENKFSTMVPRSLTRKHSSTSITRQKVSSSSSHNRNKSRQPNDASNIQTPTSQRAPKVNFSIPYSTAGVEADVVDCDL</sequence>
<evidence type="ECO:0000313" key="3">
    <source>
        <dbReference type="EnsemblMetazoa" id="HelroP166679"/>
    </source>
</evidence>
<dbReference type="KEGG" id="hro:HELRODRAFT_166679"/>
<organism evidence="3 4">
    <name type="scientific">Helobdella robusta</name>
    <name type="common">Californian leech</name>
    <dbReference type="NCBI Taxonomy" id="6412"/>
    <lineage>
        <taxon>Eukaryota</taxon>
        <taxon>Metazoa</taxon>
        <taxon>Spiralia</taxon>
        <taxon>Lophotrochozoa</taxon>
        <taxon>Annelida</taxon>
        <taxon>Clitellata</taxon>
        <taxon>Hirudinea</taxon>
        <taxon>Rhynchobdellida</taxon>
        <taxon>Glossiphoniidae</taxon>
        <taxon>Helobdella</taxon>
    </lineage>
</organism>
<feature type="compositionally biased region" description="Basic and acidic residues" evidence="1">
    <location>
        <begin position="326"/>
        <end position="339"/>
    </location>
</feature>
<protein>
    <submittedName>
        <fullName evidence="2 3">Uncharacterized protein</fullName>
    </submittedName>
</protein>
<feature type="compositionally biased region" description="Low complexity" evidence="1">
    <location>
        <begin position="301"/>
        <end position="323"/>
    </location>
</feature>
<feature type="region of interest" description="Disordered" evidence="1">
    <location>
        <begin position="172"/>
        <end position="204"/>
    </location>
</feature>
<dbReference type="RefSeq" id="XP_009010153.1">
    <property type="nucleotide sequence ID" value="XM_009011905.1"/>
</dbReference>
<dbReference type="InParanoid" id="T1EYC7"/>
<evidence type="ECO:0000313" key="2">
    <source>
        <dbReference type="EMBL" id="ESO11665.1"/>
    </source>
</evidence>
<feature type="compositionally biased region" description="Low complexity" evidence="1">
    <location>
        <begin position="177"/>
        <end position="204"/>
    </location>
</feature>
<proteinExistence type="predicted"/>
<reference evidence="4" key="1">
    <citation type="submission" date="2012-12" db="EMBL/GenBank/DDBJ databases">
        <authorList>
            <person name="Hellsten U."/>
            <person name="Grimwood J."/>
            <person name="Chapman J.A."/>
            <person name="Shapiro H."/>
            <person name="Aerts A."/>
            <person name="Otillar R.P."/>
            <person name="Terry A.Y."/>
            <person name="Boore J.L."/>
            <person name="Simakov O."/>
            <person name="Marletaz F."/>
            <person name="Cho S.-J."/>
            <person name="Edsinger-Gonzales E."/>
            <person name="Havlak P."/>
            <person name="Kuo D.-H."/>
            <person name="Larsson T."/>
            <person name="Lv J."/>
            <person name="Arendt D."/>
            <person name="Savage R."/>
            <person name="Osoegawa K."/>
            <person name="de Jong P."/>
            <person name="Lindberg D.R."/>
            <person name="Seaver E.C."/>
            <person name="Weisblat D.A."/>
            <person name="Putnam N.H."/>
            <person name="Grigoriev I.V."/>
            <person name="Rokhsar D.S."/>
        </authorList>
    </citation>
    <scope>NUCLEOTIDE SEQUENCE</scope>
</reference>
<feature type="region of interest" description="Disordered" evidence="1">
    <location>
        <begin position="1"/>
        <end position="51"/>
    </location>
</feature>
<evidence type="ECO:0000313" key="4">
    <source>
        <dbReference type="Proteomes" id="UP000015101"/>
    </source>
</evidence>
<dbReference type="HOGENOM" id="CLU_664445_0_0_1"/>
<gene>
    <name evidence="3" type="primary">20201577</name>
    <name evidence="2" type="ORF">HELRODRAFT_166679</name>
</gene>
<feature type="compositionally biased region" description="Polar residues" evidence="1">
    <location>
        <begin position="375"/>
        <end position="390"/>
    </location>
</feature>
<keyword evidence="4" id="KW-1185">Reference proteome</keyword>
<feature type="compositionally biased region" description="Low complexity" evidence="1">
    <location>
        <begin position="252"/>
        <end position="268"/>
    </location>
</feature>
<reference evidence="2 4" key="2">
    <citation type="journal article" date="2013" name="Nature">
        <title>Insights into bilaterian evolution from three spiralian genomes.</title>
        <authorList>
            <person name="Simakov O."/>
            <person name="Marletaz F."/>
            <person name="Cho S.J."/>
            <person name="Edsinger-Gonzales E."/>
            <person name="Havlak P."/>
            <person name="Hellsten U."/>
            <person name="Kuo D.H."/>
            <person name="Larsson T."/>
            <person name="Lv J."/>
            <person name="Arendt D."/>
            <person name="Savage R."/>
            <person name="Osoegawa K."/>
            <person name="de Jong P."/>
            <person name="Grimwood J."/>
            <person name="Chapman J.A."/>
            <person name="Shapiro H."/>
            <person name="Aerts A."/>
            <person name="Otillar R.P."/>
            <person name="Terry A.Y."/>
            <person name="Boore J.L."/>
            <person name="Grigoriev I.V."/>
            <person name="Lindberg D.R."/>
            <person name="Seaver E.C."/>
            <person name="Weisblat D.A."/>
            <person name="Putnam N.H."/>
            <person name="Rokhsar D.S."/>
        </authorList>
    </citation>
    <scope>NUCLEOTIDE SEQUENCE</scope>
</reference>
<feature type="compositionally biased region" description="Basic and acidic residues" evidence="1">
    <location>
        <begin position="284"/>
        <end position="296"/>
    </location>
</feature>
<feature type="region of interest" description="Disordered" evidence="1">
    <location>
        <begin position="247"/>
        <end position="268"/>
    </location>
</feature>
<name>T1EYC7_HELRO</name>
<dbReference type="EMBL" id="KB095812">
    <property type="protein sequence ID" value="ESO11665.1"/>
    <property type="molecule type" value="Genomic_DNA"/>
</dbReference>
<dbReference type="Proteomes" id="UP000015101">
    <property type="component" value="Unassembled WGS sequence"/>
</dbReference>
<feature type="compositionally biased region" description="Basic and acidic residues" evidence="1">
    <location>
        <begin position="12"/>
        <end position="23"/>
    </location>
</feature>
<dbReference type="GeneID" id="20201577"/>
<evidence type="ECO:0000256" key="1">
    <source>
        <dbReference type="SAM" id="MobiDB-lite"/>
    </source>
</evidence>